<comment type="caution">
    <text evidence="4">The sequence shown here is derived from an EMBL/GenBank/DDBJ whole genome shotgun (WGS) entry which is preliminary data.</text>
</comment>
<proteinExistence type="predicted"/>
<keyword evidence="3" id="KW-0067">ATP-binding</keyword>
<dbReference type="GO" id="GO:0016301">
    <property type="term" value="F:kinase activity"/>
    <property type="evidence" value="ECO:0007669"/>
    <property type="project" value="UniProtKB-KW"/>
</dbReference>
<dbReference type="InterPro" id="IPR027417">
    <property type="entry name" value="P-loop_NTPase"/>
</dbReference>
<evidence type="ECO:0000313" key="4">
    <source>
        <dbReference type="EMBL" id="HIR50579.1"/>
    </source>
</evidence>
<keyword evidence="4" id="KW-0808">Transferase</keyword>
<protein>
    <submittedName>
        <fullName evidence="4">Nucleotide kinase</fullName>
    </submittedName>
</protein>
<dbReference type="PANTHER" id="PTHR43146:SF1">
    <property type="entry name" value="CANCER-RELATED NUCLEOSIDE-TRIPHOSPHATASE"/>
    <property type="match status" value="1"/>
</dbReference>
<dbReference type="PANTHER" id="PTHR43146">
    <property type="entry name" value="CANCER-RELATED NUCLEOSIDE-TRIPHOSPHATASE"/>
    <property type="match status" value="1"/>
</dbReference>
<name>A0A9D1DH69_9FIRM</name>
<gene>
    <name evidence="4" type="ORF">IAA53_04725</name>
</gene>
<evidence type="ECO:0000313" key="5">
    <source>
        <dbReference type="Proteomes" id="UP000824239"/>
    </source>
</evidence>
<dbReference type="Proteomes" id="UP000824239">
    <property type="component" value="Unassembled WGS sequence"/>
</dbReference>
<dbReference type="GO" id="GO:0017111">
    <property type="term" value="F:ribonucleoside triphosphate phosphatase activity"/>
    <property type="evidence" value="ECO:0007669"/>
    <property type="project" value="InterPro"/>
</dbReference>
<dbReference type="Gene3D" id="3.40.50.300">
    <property type="entry name" value="P-loop containing nucleotide triphosphate hydrolases"/>
    <property type="match status" value="2"/>
</dbReference>
<keyword evidence="4" id="KW-0418">Kinase</keyword>
<evidence type="ECO:0000256" key="2">
    <source>
        <dbReference type="ARBA" id="ARBA00022801"/>
    </source>
</evidence>
<accession>A0A9D1DH69</accession>
<dbReference type="Pfam" id="PF03266">
    <property type="entry name" value="NTPase_1"/>
    <property type="match status" value="1"/>
</dbReference>
<dbReference type="AlphaFoldDB" id="A0A9D1DH69"/>
<dbReference type="InterPro" id="IPR004948">
    <property type="entry name" value="Nuc-triphosphatase_THEP1"/>
</dbReference>
<reference evidence="4" key="1">
    <citation type="submission" date="2020-10" db="EMBL/GenBank/DDBJ databases">
        <authorList>
            <person name="Gilroy R."/>
        </authorList>
    </citation>
    <scope>NUCLEOTIDE SEQUENCE</scope>
    <source>
        <strain evidence="4">ChiBcec15-4380</strain>
    </source>
</reference>
<evidence type="ECO:0000256" key="1">
    <source>
        <dbReference type="ARBA" id="ARBA00022741"/>
    </source>
</evidence>
<reference evidence="4" key="2">
    <citation type="journal article" date="2021" name="PeerJ">
        <title>Extensive microbial diversity within the chicken gut microbiome revealed by metagenomics and culture.</title>
        <authorList>
            <person name="Gilroy R."/>
            <person name="Ravi A."/>
            <person name="Getino M."/>
            <person name="Pursley I."/>
            <person name="Horton D.L."/>
            <person name="Alikhan N.F."/>
            <person name="Baker D."/>
            <person name="Gharbi K."/>
            <person name="Hall N."/>
            <person name="Watson M."/>
            <person name="Adriaenssens E.M."/>
            <person name="Foster-Nyarko E."/>
            <person name="Jarju S."/>
            <person name="Secka A."/>
            <person name="Antonio M."/>
            <person name="Oren A."/>
            <person name="Chaudhuri R.R."/>
            <person name="La Ragione R."/>
            <person name="Hildebrand F."/>
            <person name="Pallen M.J."/>
        </authorList>
    </citation>
    <scope>NUCLEOTIDE SEQUENCE</scope>
    <source>
        <strain evidence="4">ChiBcec15-4380</strain>
    </source>
</reference>
<keyword evidence="1" id="KW-0547">Nucleotide-binding</keyword>
<keyword evidence="2" id="KW-0378">Hydrolase</keyword>
<dbReference type="SUPFAM" id="SSF52540">
    <property type="entry name" value="P-loop containing nucleoside triphosphate hydrolases"/>
    <property type="match status" value="1"/>
</dbReference>
<dbReference type="GO" id="GO:0005524">
    <property type="term" value="F:ATP binding"/>
    <property type="evidence" value="ECO:0007669"/>
    <property type="project" value="UniProtKB-KW"/>
</dbReference>
<sequence length="175" mass="18160">MARHIFLTGPKQVGKTTLLRAALADFPGSVGGFCTLRTRAYLGDAWSVHLLRPGRGEAPGPQNLLFVCGAADGETAARFDRLGTAALAEGAGRDVLLMDELGPHEARAAVFRQAVLAALDGVVPILGVLQAAPSPFLEEVALHPQVRLIQVTAENRDAPALLAALRAAAAGRGGL</sequence>
<evidence type="ECO:0000256" key="3">
    <source>
        <dbReference type="ARBA" id="ARBA00022840"/>
    </source>
</evidence>
<dbReference type="EMBL" id="DVHE01000039">
    <property type="protein sequence ID" value="HIR50579.1"/>
    <property type="molecule type" value="Genomic_DNA"/>
</dbReference>
<organism evidence="4 5">
    <name type="scientific">Candidatus Avoscillospira avicola</name>
    <dbReference type="NCBI Taxonomy" id="2840706"/>
    <lineage>
        <taxon>Bacteria</taxon>
        <taxon>Bacillati</taxon>
        <taxon>Bacillota</taxon>
        <taxon>Clostridia</taxon>
        <taxon>Eubacteriales</taxon>
        <taxon>Oscillospiraceae</taxon>
        <taxon>Oscillospiraceae incertae sedis</taxon>
        <taxon>Candidatus Avoscillospira</taxon>
    </lineage>
</organism>